<gene>
    <name evidence="2" type="ORF">SODALDRAFT_354193</name>
</gene>
<dbReference type="AlphaFoldDB" id="A0A3N2Q5U9"/>
<proteinExistence type="predicted"/>
<evidence type="ECO:0000313" key="2">
    <source>
        <dbReference type="EMBL" id="ROT42076.1"/>
    </source>
</evidence>
<evidence type="ECO:0000313" key="3">
    <source>
        <dbReference type="Proteomes" id="UP000272025"/>
    </source>
</evidence>
<organism evidence="2 3">
    <name type="scientific">Sodiomyces alkalinus (strain CBS 110278 / VKM F-3762 / F11)</name>
    <name type="common">Alkaliphilic filamentous fungus</name>
    <dbReference type="NCBI Taxonomy" id="1314773"/>
    <lineage>
        <taxon>Eukaryota</taxon>
        <taxon>Fungi</taxon>
        <taxon>Dikarya</taxon>
        <taxon>Ascomycota</taxon>
        <taxon>Pezizomycotina</taxon>
        <taxon>Sordariomycetes</taxon>
        <taxon>Hypocreomycetidae</taxon>
        <taxon>Glomerellales</taxon>
        <taxon>Plectosphaerellaceae</taxon>
        <taxon>Sodiomyces</taxon>
    </lineage>
</organism>
<sequence>MFRGPLCDLAKLPARKRMLARLASSATRRGTYLCSQASAGWVLDWGHELRTACSLYAGVQEKPEDPDLCSPPTSQIDRLPTDSSKRPHPQLPDQPQLRNWVALGRDRSISWARVVVGSGYIRQPGTCAGPSTVISLPLRDLALPPKQHWTSRQDLTNIEEALWTTAGGVGARAARTRKEEDSRRGIHGIRAFMAIKRKTIESPDISILAGSSLIGCKWTELAETPQWWTLLSSWSIRHHHSA</sequence>
<keyword evidence="3" id="KW-1185">Reference proteome</keyword>
<evidence type="ECO:0000256" key="1">
    <source>
        <dbReference type="SAM" id="MobiDB-lite"/>
    </source>
</evidence>
<dbReference type="GeneID" id="39582175"/>
<reference evidence="2 3" key="1">
    <citation type="journal article" date="2018" name="Mol. Ecol.">
        <title>The obligate alkalophilic soda-lake fungus Sodiomyces alkalinus has shifted to a protein diet.</title>
        <authorList>
            <person name="Grum-Grzhimaylo A.A."/>
            <person name="Falkoski D.L."/>
            <person name="van den Heuvel J."/>
            <person name="Valero-Jimenez C.A."/>
            <person name="Min B."/>
            <person name="Choi I.G."/>
            <person name="Lipzen A."/>
            <person name="Daum C.G."/>
            <person name="Aanen D.K."/>
            <person name="Tsang A."/>
            <person name="Henrissat B."/>
            <person name="Bilanenko E.N."/>
            <person name="de Vries R.P."/>
            <person name="van Kan J.A.L."/>
            <person name="Grigoriev I.V."/>
            <person name="Debets A.J.M."/>
        </authorList>
    </citation>
    <scope>NUCLEOTIDE SEQUENCE [LARGE SCALE GENOMIC DNA]</scope>
    <source>
        <strain evidence="2 3">F11</strain>
    </source>
</reference>
<dbReference type="Proteomes" id="UP000272025">
    <property type="component" value="Unassembled WGS sequence"/>
</dbReference>
<name>A0A3N2Q5U9_SODAK</name>
<feature type="region of interest" description="Disordered" evidence="1">
    <location>
        <begin position="62"/>
        <end position="94"/>
    </location>
</feature>
<accession>A0A3N2Q5U9</accession>
<dbReference type="EMBL" id="ML119051">
    <property type="protein sequence ID" value="ROT42076.1"/>
    <property type="molecule type" value="Genomic_DNA"/>
</dbReference>
<dbReference type="RefSeq" id="XP_028469882.1">
    <property type="nucleotide sequence ID" value="XM_028613697.1"/>
</dbReference>
<protein>
    <submittedName>
        <fullName evidence="2">Uncharacterized protein</fullName>
    </submittedName>
</protein>